<dbReference type="Proteomes" id="UP000197174">
    <property type="component" value="Unassembled WGS sequence"/>
</dbReference>
<dbReference type="Gene3D" id="1.10.1200.10">
    <property type="entry name" value="ACP-like"/>
    <property type="match status" value="1"/>
</dbReference>
<proteinExistence type="predicted"/>
<feature type="domain" description="Carrier" evidence="1">
    <location>
        <begin position="7"/>
        <end position="70"/>
    </location>
</feature>
<dbReference type="InterPro" id="IPR036736">
    <property type="entry name" value="ACP-like_sf"/>
</dbReference>
<dbReference type="Pfam" id="PF00550">
    <property type="entry name" value="PP-binding"/>
    <property type="match status" value="1"/>
</dbReference>
<protein>
    <submittedName>
        <fullName evidence="2">Acyl carrier protein</fullName>
    </submittedName>
</protein>
<dbReference type="EMBL" id="MZMV01000061">
    <property type="protein sequence ID" value="OWV01459.1"/>
    <property type="molecule type" value="Genomic_DNA"/>
</dbReference>
<evidence type="ECO:0000313" key="2">
    <source>
        <dbReference type="EMBL" id="OWV01459.1"/>
    </source>
</evidence>
<comment type="caution">
    <text evidence="2">The sequence shown here is derived from an EMBL/GenBank/DDBJ whole genome shotgun (WGS) entry which is preliminary data.</text>
</comment>
<evidence type="ECO:0000313" key="3">
    <source>
        <dbReference type="Proteomes" id="UP000197174"/>
    </source>
</evidence>
<sequence length="75" mass="7836">MRTVDDFVTLIRDELGLPVAVADLDSSLDVVAGWDSVHLLTLCTALERATGRPVSLPDVLAADSLAGIYAAAVGR</sequence>
<dbReference type="AlphaFoldDB" id="A0A246RFH6"/>
<reference evidence="2 3" key="1">
    <citation type="submission" date="2017-03" db="EMBL/GenBank/DDBJ databases">
        <title>Whole genome sequence of Micromonospora wenchangensis, isolated from mangrove soil.</title>
        <authorList>
            <person name="Yang H."/>
        </authorList>
    </citation>
    <scope>NUCLEOTIDE SEQUENCE [LARGE SCALE GENOMIC DNA]</scope>
    <source>
        <strain evidence="2 3">CCTCC AA 2012002</strain>
    </source>
</reference>
<gene>
    <name evidence="2" type="ORF">B5D80_26630</name>
</gene>
<keyword evidence="3" id="KW-1185">Reference proteome</keyword>
<accession>A0A246RFH6</accession>
<dbReference type="InterPro" id="IPR009081">
    <property type="entry name" value="PP-bd_ACP"/>
</dbReference>
<dbReference type="SUPFAM" id="SSF47336">
    <property type="entry name" value="ACP-like"/>
    <property type="match status" value="1"/>
</dbReference>
<name>A0A246RFH6_9ACTN</name>
<organism evidence="2 3">
    <name type="scientific">Micromonospora wenchangensis</name>
    <dbReference type="NCBI Taxonomy" id="1185415"/>
    <lineage>
        <taxon>Bacteria</taxon>
        <taxon>Bacillati</taxon>
        <taxon>Actinomycetota</taxon>
        <taxon>Actinomycetes</taxon>
        <taxon>Micromonosporales</taxon>
        <taxon>Micromonosporaceae</taxon>
        <taxon>Micromonospora</taxon>
    </lineage>
</organism>
<evidence type="ECO:0000259" key="1">
    <source>
        <dbReference type="Pfam" id="PF00550"/>
    </source>
</evidence>
<dbReference type="OrthoDB" id="4257495at2"/>